<dbReference type="GO" id="GO:0016787">
    <property type="term" value="F:hydrolase activity"/>
    <property type="evidence" value="ECO:0007669"/>
    <property type="project" value="UniProtKB-KW"/>
</dbReference>
<dbReference type="InterPro" id="IPR006483">
    <property type="entry name" value="CRISPR-assoc_Cas3_HD"/>
</dbReference>
<evidence type="ECO:0000256" key="2">
    <source>
        <dbReference type="ARBA" id="ARBA00009046"/>
    </source>
</evidence>
<evidence type="ECO:0000256" key="5">
    <source>
        <dbReference type="ARBA" id="ARBA00022801"/>
    </source>
</evidence>
<keyword evidence="11" id="KW-1185">Reference proteome</keyword>
<reference evidence="10 11" key="1">
    <citation type="journal article" date="2018" name="Syst. Appl. Microbiol.">
        <title>Photobacterium carnosum sp. nov., isolated from spoiled modified atmosphere packaged poultry meat.</title>
        <authorList>
            <person name="Hilgarth M."/>
            <person name="Fuertes S."/>
            <person name="Ehrmann M."/>
            <person name="Vogel R.F."/>
        </authorList>
    </citation>
    <scope>NUCLEOTIDE SEQUENCE [LARGE SCALE GENOMIC DNA]</scope>
    <source>
        <strain evidence="10 11">TMW 2.2021</strain>
    </source>
</reference>
<evidence type="ECO:0000313" key="10">
    <source>
        <dbReference type="EMBL" id="PLC57594.1"/>
    </source>
</evidence>
<keyword evidence="4" id="KW-0547">Nucleotide-binding</keyword>
<proteinExistence type="inferred from homology"/>
<keyword evidence="8" id="KW-0051">Antiviral defense</keyword>
<evidence type="ECO:0000259" key="9">
    <source>
        <dbReference type="PROSITE" id="PS51643"/>
    </source>
</evidence>
<keyword evidence="5" id="KW-0378">Hydrolase</keyword>
<keyword evidence="7" id="KW-0067">ATP-binding</keyword>
<dbReference type="InterPro" id="IPR013395">
    <property type="entry name" value="CRISPR-assoc_Cas3_yers"/>
</dbReference>
<dbReference type="Proteomes" id="UP000234420">
    <property type="component" value="Unassembled WGS sequence"/>
</dbReference>
<dbReference type="GO" id="GO:0051607">
    <property type="term" value="P:defense response to virus"/>
    <property type="evidence" value="ECO:0007669"/>
    <property type="project" value="UniProtKB-KW"/>
</dbReference>
<evidence type="ECO:0000256" key="6">
    <source>
        <dbReference type="ARBA" id="ARBA00022806"/>
    </source>
</evidence>
<keyword evidence="6" id="KW-0347">Helicase</keyword>
<dbReference type="RefSeq" id="WP_101769136.1">
    <property type="nucleotide sequence ID" value="NZ_BPPU01000002.1"/>
</dbReference>
<dbReference type="InterPro" id="IPR038257">
    <property type="entry name" value="CRISPR-assoc_Cas3_HD_sf"/>
</dbReference>
<evidence type="ECO:0000256" key="1">
    <source>
        <dbReference type="ARBA" id="ARBA00006847"/>
    </source>
</evidence>
<comment type="similarity">
    <text evidence="2">In the central section; belongs to the CRISPR-associated helicase Cas3 family.</text>
</comment>
<evidence type="ECO:0000313" key="11">
    <source>
        <dbReference type="Proteomes" id="UP000234420"/>
    </source>
</evidence>
<dbReference type="Gene3D" id="1.10.3210.30">
    <property type="match status" value="1"/>
</dbReference>
<dbReference type="EMBL" id="NPIB01000014">
    <property type="protein sequence ID" value="PLC57594.1"/>
    <property type="molecule type" value="Genomic_DNA"/>
</dbReference>
<evidence type="ECO:0000256" key="8">
    <source>
        <dbReference type="ARBA" id="ARBA00023118"/>
    </source>
</evidence>
<dbReference type="AlphaFoldDB" id="A0A2N4URF3"/>
<evidence type="ECO:0000256" key="3">
    <source>
        <dbReference type="ARBA" id="ARBA00022723"/>
    </source>
</evidence>
<keyword evidence="3" id="KW-0479">Metal-binding</keyword>
<comment type="caution">
    <text evidence="10">The sequence shown here is derived from an EMBL/GenBank/DDBJ whole genome shotgun (WGS) entry which is preliminary data.</text>
</comment>
<dbReference type="InterPro" id="IPR027417">
    <property type="entry name" value="P-loop_NTPase"/>
</dbReference>
<name>A0A2N4URF3_9GAMM</name>
<dbReference type="SUPFAM" id="SSF52540">
    <property type="entry name" value="P-loop containing nucleoside triphosphate hydrolases"/>
    <property type="match status" value="1"/>
</dbReference>
<comment type="similarity">
    <text evidence="1">In the N-terminal section; belongs to the CRISPR-associated nuclease Cas3-HD family.</text>
</comment>
<dbReference type="PROSITE" id="PS51643">
    <property type="entry name" value="HD_CAS3"/>
    <property type="match status" value="1"/>
</dbReference>
<dbReference type="GO" id="GO:0004386">
    <property type="term" value="F:helicase activity"/>
    <property type="evidence" value="ECO:0007669"/>
    <property type="project" value="UniProtKB-KW"/>
</dbReference>
<protein>
    <submittedName>
        <fullName evidence="10">Type I-F CRISPR-associated helicase Cas3</fullName>
    </submittedName>
</protein>
<organism evidence="10 11">
    <name type="scientific">Photobacterium carnosum</name>
    <dbReference type="NCBI Taxonomy" id="2023717"/>
    <lineage>
        <taxon>Bacteria</taxon>
        <taxon>Pseudomonadati</taxon>
        <taxon>Pseudomonadota</taxon>
        <taxon>Gammaproteobacteria</taxon>
        <taxon>Vibrionales</taxon>
        <taxon>Vibrionaceae</taxon>
        <taxon>Photobacterium</taxon>
    </lineage>
</organism>
<evidence type="ECO:0000256" key="4">
    <source>
        <dbReference type="ARBA" id="ARBA00022741"/>
    </source>
</evidence>
<evidence type="ECO:0000256" key="7">
    <source>
        <dbReference type="ARBA" id="ARBA00022840"/>
    </source>
</evidence>
<dbReference type="Pfam" id="PF21384">
    <property type="entry name" value="Cas3_I-F_Cas2"/>
    <property type="match status" value="1"/>
</dbReference>
<dbReference type="GO" id="GO:0046872">
    <property type="term" value="F:metal ion binding"/>
    <property type="evidence" value="ECO:0007669"/>
    <property type="project" value="UniProtKB-KW"/>
</dbReference>
<sequence length="1090" mass="123917">MNILLISQCNKKALDETRKVLDQFAERKGDRTWQTPITLEGLKTLRQLLKQTARRNTAVACHWIRSANNTELLWIVGNKRRFNEQGTVPTNTTERNILRSEDENGWQSNYAVALMASLAGLFHDVGKANSLFQQKLTGKGRIAEPLRHEWLSLLVFQAFAKNKTDDQWLTELADLSPEKISKIVNDVHYTPALSPFIGLTELAKTIGWLIVSHHRLPTYQLSGYDPAIAESSYWLEQKLCPEWNAKNHKNPELIAKIADNFIFPHGIPLQSQTWQNKAQQLAKRALAHPNLRNFGRCENAFPLHMARLCLMLADHCYSSSQPVIAWQDPHYKAYANTDRKTGKLKQKLDEHNIGVAQLAYRLSLGLPKLRLSLPAITRHSLFKKRTTINKFRWQDKAYDLACSVRDISEVHGFFGVNMASTGCGKTFANARIMYGLANQQQGCRFSIALGLRTLTLQTGDALKDRLKLDSDDLAVLVGSQAVKDLHQSKLTTQQEAKAQQTGSESETLFSEHMYVSYDGSLDDGHLSQWLKQKPTIHKLVSAPITVSTIDYLMPATEGTRGGQQIAPMLRLFTGDLILDEPDDFGLEDLPALCRLVNWAGMLGSRVLLSSATLAPSLITALFKAYSHGRQQYNHSHGITETTVQCVWFDEFDPKLECINIANFQTEHTKYITQRAKTLSRKSLPLRQAELMSLDAEKLTKTDAVNYLSSHIQQAIYTLDERHRQVAPNGKTISIGLVRMANIEPLIAVGESLLSMPTPDNTCIHYCFYHSQHPMAVRAHIEQQLDAVLMRDPADPQVILDLPQIKTALEQQPQQHHIFVVVATAVAEVGRDHDYDWAVVEPSSMRSIIQLAGRIQRHRQCVPNSPNMIILSKNIKALLGADVAYCKPGFEQPKNDINKGHLQLNQHDLTQLLMADDYQVISAYPRFIEPDLKMLTFPSLEHRALIFSLFQDSNKKVEYWWLQPYLHLFGEYQSQTRFRQSRPQTEYHFFIDNDDQALSIKVRDEYSGDFVNKTELFHLAAIDNIASGNQAWFDCQYSAVYDELSDIFDKDSEQISELFGGINLNDSNKTPRFYYHPWLGVFEGKYRHLKN</sequence>
<dbReference type="InterPro" id="IPR054712">
    <property type="entry name" value="Cas3-like_dom"/>
</dbReference>
<accession>A0A2N4URF3</accession>
<feature type="domain" description="HD Cas3-type" evidence="9">
    <location>
        <begin position="102"/>
        <end position="316"/>
    </location>
</feature>
<dbReference type="NCBIfam" id="TIGR02562">
    <property type="entry name" value="cas3_yersinia"/>
    <property type="match status" value="1"/>
</dbReference>
<dbReference type="InterPro" id="IPR048823">
    <property type="entry name" value="Cas3_I-F_Cas2"/>
</dbReference>
<dbReference type="Pfam" id="PF22590">
    <property type="entry name" value="Cas3-like_C_2"/>
    <property type="match status" value="1"/>
</dbReference>
<dbReference type="GO" id="GO:0005524">
    <property type="term" value="F:ATP binding"/>
    <property type="evidence" value="ECO:0007669"/>
    <property type="project" value="UniProtKB-KW"/>
</dbReference>
<gene>
    <name evidence="10" type="primary">cas3f</name>
    <name evidence="10" type="ORF">CIK00_12220</name>
</gene>